<dbReference type="InterPro" id="IPR027417">
    <property type="entry name" value="P-loop_NTPase"/>
</dbReference>
<dbReference type="InterPro" id="IPR041679">
    <property type="entry name" value="DNA2/NAM7-like_C"/>
</dbReference>
<reference evidence="3 4" key="1">
    <citation type="journal article" date="2018" name="PLoS Genet.">
        <title>Repeat elements organise 3D genome structure and mediate transcription in the filamentous fungus Epichloe festucae.</title>
        <authorList>
            <person name="Winter D.J."/>
            <person name="Ganley A.R.D."/>
            <person name="Young C.A."/>
            <person name="Liachko I."/>
            <person name="Schardl C.L."/>
            <person name="Dupont P.Y."/>
            <person name="Berry D."/>
            <person name="Ram A."/>
            <person name="Scott B."/>
            <person name="Cox M.P."/>
        </authorList>
    </citation>
    <scope>NUCLEOTIDE SEQUENCE [LARGE SCALE GENOMIC DNA]</scope>
    <source>
        <strain evidence="3 4">Fl1</strain>
    </source>
</reference>
<dbReference type="Proteomes" id="UP000594364">
    <property type="component" value="Chromosome 5"/>
</dbReference>
<keyword evidence="4" id="KW-1185">Reference proteome</keyword>
<evidence type="ECO:0000256" key="1">
    <source>
        <dbReference type="ARBA" id="ARBA00022806"/>
    </source>
</evidence>
<protein>
    <recommendedName>
        <fullName evidence="2">AAA+ ATPase domain-containing protein</fullName>
    </recommendedName>
</protein>
<dbReference type="InterPro" id="IPR003593">
    <property type="entry name" value="AAA+_ATPase"/>
</dbReference>
<keyword evidence="1" id="KW-0547">Nucleotide-binding</keyword>
<dbReference type="SUPFAM" id="SSF52540">
    <property type="entry name" value="P-loop containing nucleoside triphosphate hydrolases"/>
    <property type="match status" value="1"/>
</dbReference>
<keyword evidence="1" id="KW-0347">Helicase</keyword>
<name>A0A7U3Q0A4_EPIFF</name>
<dbReference type="Pfam" id="PF13086">
    <property type="entry name" value="AAA_11"/>
    <property type="match status" value="1"/>
</dbReference>
<dbReference type="Pfam" id="PF05183">
    <property type="entry name" value="RdRP"/>
    <property type="match status" value="1"/>
</dbReference>
<evidence type="ECO:0000313" key="3">
    <source>
        <dbReference type="EMBL" id="QPH11362.1"/>
    </source>
</evidence>
<dbReference type="PANTHER" id="PTHR23079">
    <property type="entry name" value="RNA-DEPENDENT RNA POLYMERASE"/>
    <property type="match status" value="1"/>
</dbReference>
<dbReference type="Pfam" id="PF13087">
    <property type="entry name" value="AAA_12"/>
    <property type="match status" value="1"/>
</dbReference>
<dbReference type="GO" id="GO:0004386">
    <property type="term" value="F:helicase activity"/>
    <property type="evidence" value="ECO:0007669"/>
    <property type="project" value="InterPro"/>
</dbReference>
<dbReference type="SMART" id="SM00382">
    <property type="entry name" value="AAA"/>
    <property type="match status" value="1"/>
</dbReference>
<dbReference type="EMBL" id="CP031389">
    <property type="protein sequence ID" value="QPH11362.1"/>
    <property type="molecule type" value="Genomic_DNA"/>
</dbReference>
<dbReference type="InterPro" id="IPR057596">
    <property type="entry name" value="RDRP_core"/>
</dbReference>
<dbReference type="Gene3D" id="3.40.50.300">
    <property type="entry name" value="P-loop containing nucleotide triphosphate hydrolases"/>
    <property type="match status" value="2"/>
</dbReference>
<dbReference type="PANTHER" id="PTHR23079:SF55">
    <property type="entry name" value="RNA-DIRECTED RNA POLYMERASE"/>
    <property type="match status" value="1"/>
</dbReference>
<dbReference type="CDD" id="cd18808">
    <property type="entry name" value="SF1_C_Upf1"/>
    <property type="match status" value="1"/>
</dbReference>
<proteinExistence type="predicted"/>
<gene>
    <name evidence="3" type="ORF">C2857_003087</name>
</gene>
<feature type="domain" description="AAA+ ATPase" evidence="2">
    <location>
        <begin position="1306"/>
        <end position="1547"/>
    </location>
</feature>
<keyword evidence="1" id="KW-0378">Hydrolase</keyword>
<dbReference type="GO" id="GO:0003968">
    <property type="term" value="F:RNA-directed RNA polymerase activity"/>
    <property type="evidence" value="ECO:0007669"/>
    <property type="project" value="UniProtKB-KW"/>
</dbReference>
<dbReference type="InterPro" id="IPR041677">
    <property type="entry name" value="DNA2/NAM7_AAA_11"/>
</dbReference>
<evidence type="ECO:0000313" key="4">
    <source>
        <dbReference type="Proteomes" id="UP000594364"/>
    </source>
</evidence>
<dbReference type="GO" id="GO:0030422">
    <property type="term" value="P:siRNA processing"/>
    <property type="evidence" value="ECO:0007669"/>
    <property type="project" value="TreeGrafter"/>
</dbReference>
<accession>A0A7U3Q0A4</accession>
<sequence length="1727" mass="193728">MNMSAKNLRSFEHLLSNRISVDDTSWIFDVPSLPPADVANQANLIVLISLSTSDMRHNMTLRYDPVEMNRAIREASLDQFIVVSFSDFRSIRPSAMTEGRVSEVTQPTTGRECCDYMVKMLRAGIFLNGRHFNFYGHSNSQLKSRTCYLRAAPRNRIATQIESLGDFTKLKTVAKKAKRIGLLFSTAQVVMKVDPERVEDISDIVSGDYIFTDGCGLIARNFAQELARRARIVFRDRRYTPSVFQLRYRGYKGVVTVDPTMAKTGPWLRMRKSMKKFSGCEDTSFAVVEYSKPYAFGYLNDEIIVLLDALGIDRQILLRKQREHFDFIISGSRVAQAAFRFLSFLNKPDLAEKVLLESIDAVRPTIQKFIRLEFDKMLNKREEQKCRILIPQSRLLFGVCDAWGVLKEGQCAVKVTMDHDGQPYALKGTKVLVTRNPCLHPGDLQKFDAVAHPQLAHLVDCIVFPVVGHRPAADLMSGGDLDGDTFFVTWDPEIIPTTVAQAAYYPGVREKMQFSAITDDDRVLHFARYTNASLGRVKNTYLRWAHVRGAMSPECQELNRLFSQCVDGNKIKDSQLAKFDKSPVASVDAPLFVLDELHELAEVLVSNMNELGSDQINGFSLDDMEELLSREDLMMSEAELVKLSVSWCRKMNVPFSSILHVFNMNDLSPEEKSWVLAQVPTAFHYPKLVLNALCSSELAERQDLDNFQLSHQGMHWKRVYTSSEDRLATFMDAACRNLEVFHKTLLLFRPNERLTVAVYVPQKIVQSDDFPVGDRVRVFAFPHTQGTETRGRLSLPTKKGYRLYCDDNVFQLFDEKRSNTWIFINRSPSDDASYRNLSRGQDRRTARMASIEAGINYDFRASIALDKFSRGLQKNIGRVNRDGILAAEIYVISNRDTRSMRHLDLWENMVDTDEELPLFDLEAREYDVPLLREVDWSLQPRLVAEVVHHGNYALLKRRTTPSDLRHLLDWLIDNSQGNVMIRCYNELVDSITPEADATASEDTLQVLMEFLPKAPYCSASFSRLDSWSSLPDKVEAILQNSGPLLLRSMILAESEHGQLVVAPFQTILSNLSSLSFDSFTDLVETVALTVHRVDVALDLLLGCLERDCDRLLVGRPMKVRFFVRNIVAIALDRVSEIQQDSVVLEQMFRMTSDTTTAESTTGQQRVQVSFRIDAPGTAPKANTHIRFSTASPPKSSALARTRWVDGLVVESNSSVLKVACLHPLPPFFQECSWKIQDCGLFVTTQTMLEAVRNLAILENNCCGVADQIIGAVRPSSDNQETGTNAALAPEYSLNETQCAAVRASLNNKLLCIWGPPGTGKTQTIVAIIRTLQSTTKSRLLVTAPTHNAVDNVMRRYLAQLGKDIGADVTEASPLRVSTEVRKVADDLRPFTCDALVGQEIYTNQNTMRKAKQRVKAARIIFTTCVGAGLGLLRGQAFDVVIVDEASQQTEPASLVPLVSGCSKAVLVGDHVQLRPSVQNTSLAVDFDVSLFERLYTREGVTPGMGKIMLDKQYRMHPFICSFASREFYSGKLLSGIHDCDRPLPKSRFPWSHGLSKAPPGEQRDSRIVFVESAGREDLGHKSKSNQAQAELCVSICKLLLGGRSRLSPDGRQDTQDRPSLAVLTPYTRQRELLSKLLRDVDNAEVSSIDGFQGREADVVVFVSVRCNENGEVGFLKDVRRLNVVLTRAKAGLIIIGNRATLCGGSVEEKSTGIWRRLLEQTTSTAIA</sequence>
<dbReference type="InterPro" id="IPR007855">
    <property type="entry name" value="RDRP"/>
</dbReference>
<organism evidence="3 4">
    <name type="scientific">Epichloe festucae (strain Fl1)</name>
    <dbReference type="NCBI Taxonomy" id="877507"/>
    <lineage>
        <taxon>Eukaryota</taxon>
        <taxon>Fungi</taxon>
        <taxon>Dikarya</taxon>
        <taxon>Ascomycota</taxon>
        <taxon>Pezizomycotina</taxon>
        <taxon>Sordariomycetes</taxon>
        <taxon>Hypocreomycetidae</taxon>
        <taxon>Hypocreales</taxon>
        <taxon>Clavicipitaceae</taxon>
        <taxon>Epichloe</taxon>
    </lineage>
</organism>
<dbReference type="GO" id="GO:0003723">
    <property type="term" value="F:RNA binding"/>
    <property type="evidence" value="ECO:0007669"/>
    <property type="project" value="UniProtKB-KW"/>
</dbReference>
<dbReference type="OrthoDB" id="6513042at2759"/>
<dbReference type="GO" id="GO:0031380">
    <property type="term" value="C:nuclear RNA-directed RNA polymerase complex"/>
    <property type="evidence" value="ECO:0007669"/>
    <property type="project" value="TreeGrafter"/>
</dbReference>
<dbReference type="InterPro" id="IPR047187">
    <property type="entry name" value="SF1_C_Upf1"/>
</dbReference>
<keyword evidence="1" id="KW-0067">ATP-binding</keyword>
<evidence type="ECO:0000259" key="2">
    <source>
        <dbReference type="SMART" id="SM00382"/>
    </source>
</evidence>